<protein>
    <recommendedName>
        <fullName evidence="9">ER membrane protein complex subunit 7 beta-sandwich domain-containing protein</fullName>
    </recommendedName>
</protein>
<dbReference type="GO" id="GO:0072546">
    <property type="term" value="C:EMC complex"/>
    <property type="evidence" value="ECO:0007669"/>
    <property type="project" value="TreeGrafter"/>
</dbReference>
<dbReference type="RefSeq" id="XP_007763325.1">
    <property type="nucleotide sequence ID" value="XM_007765135.1"/>
</dbReference>
<evidence type="ECO:0000259" key="9">
    <source>
        <dbReference type="Pfam" id="PF09430"/>
    </source>
</evidence>
<comment type="caution">
    <text evidence="10">The sequence shown here is derived from an EMBL/GenBank/DDBJ whole genome shotgun (WGS) entry which is preliminary data.</text>
</comment>
<dbReference type="OMA" id="MMLAMPY"/>
<sequence length="232" mass="25158">MKLTLISTLLALSGGILALDVQGTIRWNELCPSYDNLGNSRVVLDNGLASGRITRNGTFSIPDVPTGAYVLSVISHDYVFDQLLLDVADSESTPDVRSHIMGTSYSPSTSANLPYPVVLVPRHKNNYFTPHESFNLLGMFQNPMMLIMVLTGAMMLAMPYIMKNLDPQTLEELKGQQARVTSLQNSLQNGDLNAGLSALLAAEEEAKGSSTARAPPQVAPQQRKGARGAKRR</sequence>
<feature type="domain" description="ER membrane protein complex subunit 7 beta-sandwich" evidence="9">
    <location>
        <begin position="35"/>
        <end position="147"/>
    </location>
</feature>
<reference evidence="11" key="1">
    <citation type="journal article" date="2012" name="Science">
        <title>The Paleozoic origin of enzymatic lignin decomposition reconstructed from 31 fungal genomes.</title>
        <authorList>
            <person name="Floudas D."/>
            <person name="Binder M."/>
            <person name="Riley R."/>
            <person name="Barry K."/>
            <person name="Blanchette R.A."/>
            <person name="Henrissat B."/>
            <person name="Martinez A.T."/>
            <person name="Otillar R."/>
            <person name="Spatafora J.W."/>
            <person name="Yadav J.S."/>
            <person name="Aerts A."/>
            <person name="Benoit I."/>
            <person name="Boyd A."/>
            <person name="Carlson A."/>
            <person name="Copeland A."/>
            <person name="Coutinho P.M."/>
            <person name="de Vries R.P."/>
            <person name="Ferreira P."/>
            <person name="Findley K."/>
            <person name="Foster B."/>
            <person name="Gaskell J."/>
            <person name="Glotzer D."/>
            <person name="Gorecki P."/>
            <person name="Heitman J."/>
            <person name="Hesse C."/>
            <person name="Hori C."/>
            <person name="Igarashi K."/>
            <person name="Jurgens J.A."/>
            <person name="Kallen N."/>
            <person name="Kersten P."/>
            <person name="Kohler A."/>
            <person name="Kuees U."/>
            <person name="Kumar T.K.A."/>
            <person name="Kuo A."/>
            <person name="LaButti K."/>
            <person name="Larrondo L.F."/>
            <person name="Lindquist E."/>
            <person name="Ling A."/>
            <person name="Lombard V."/>
            <person name="Lucas S."/>
            <person name="Lundell T."/>
            <person name="Martin R."/>
            <person name="McLaughlin D.J."/>
            <person name="Morgenstern I."/>
            <person name="Morin E."/>
            <person name="Murat C."/>
            <person name="Nagy L.G."/>
            <person name="Nolan M."/>
            <person name="Ohm R.A."/>
            <person name="Patyshakuliyeva A."/>
            <person name="Rokas A."/>
            <person name="Ruiz-Duenas F.J."/>
            <person name="Sabat G."/>
            <person name="Salamov A."/>
            <person name="Samejima M."/>
            <person name="Schmutz J."/>
            <person name="Slot J.C."/>
            <person name="St John F."/>
            <person name="Stenlid J."/>
            <person name="Sun H."/>
            <person name="Sun S."/>
            <person name="Syed K."/>
            <person name="Tsang A."/>
            <person name="Wiebenga A."/>
            <person name="Young D."/>
            <person name="Pisabarro A."/>
            <person name="Eastwood D.C."/>
            <person name="Martin F."/>
            <person name="Cullen D."/>
            <person name="Grigoriev I.V."/>
            <person name="Hibbett D.S."/>
        </authorList>
    </citation>
    <scope>NUCLEOTIDE SEQUENCE [LARGE SCALE GENOMIC DNA]</scope>
    <source>
        <strain evidence="11">RWD-64-598 SS2</strain>
    </source>
</reference>
<accession>A0A5M3N5H3</accession>
<keyword evidence="4 7" id="KW-1133">Transmembrane helix</keyword>
<proteinExistence type="predicted"/>
<keyword evidence="3 8" id="KW-0732">Signal</keyword>
<evidence type="ECO:0000256" key="4">
    <source>
        <dbReference type="ARBA" id="ARBA00022989"/>
    </source>
</evidence>
<feature type="chain" id="PRO_5024331798" description="ER membrane protein complex subunit 7 beta-sandwich domain-containing protein" evidence="8">
    <location>
        <begin position="19"/>
        <end position="232"/>
    </location>
</feature>
<dbReference type="GeneID" id="19211683"/>
<dbReference type="KEGG" id="cput:CONPUDRAFT_95162"/>
<dbReference type="PANTHER" id="PTHR13605">
    <property type="entry name" value="ER MEMBRANE PROTEIN COMPLEX SUBUNIT 7"/>
    <property type="match status" value="1"/>
</dbReference>
<dbReference type="EMBL" id="JH711573">
    <property type="protein sequence ID" value="EIW86556.1"/>
    <property type="molecule type" value="Genomic_DNA"/>
</dbReference>
<dbReference type="Proteomes" id="UP000053558">
    <property type="component" value="Unassembled WGS sequence"/>
</dbReference>
<gene>
    <name evidence="10" type="ORF">CONPUDRAFT_95162</name>
</gene>
<organism evidence="10 11">
    <name type="scientific">Coniophora puteana (strain RWD-64-598)</name>
    <name type="common">Brown rot fungus</name>
    <dbReference type="NCBI Taxonomy" id="741705"/>
    <lineage>
        <taxon>Eukaryota</taxon>
        <taxon>Fungi</taxon>
        <taxon>Dikarya</taxon>
        <taxon>Basidiomycota</taxon>
        <taxon>Agaricomycotina</taxon>
        <taxon>Agaricomycetes</taxon>
        <taxon>Agaricomycetidae</taxon>
        <taxon>Boletales</taxon>
        <taxon>Coniophorineae</taxon>
        <taxon>Coniophoraceae</taxon>
        <taxon>Coniophora</taxon>
    </lineage>
</organism>
<dbReference type="AlphaFoldDB" id="A0A5M3N5H3"/>
<feature type="region of interest" description="Disordered" evidence="6">
    <location>
        <begin position="203"/>
        <end position="232"/>
    </location>
</feature>
<name>A0A5M3N5H3_CONPW</name>
<evidence type="ECO:0000256" key="3">
    <source>
        <dbReference type="ARBA" id="ARBA00022729"/>
    </source>
</evidence>
<evidence type="ECO:0000313" key="11">
    <source>
        <dbReference type="Proteomes" id="UP000053558"/>
    </source>
</evidence>
<keyword evidence="11" id="KW-1185">Reference proteome</keyword>
<feature type="transmembrane region" description="Helical" evidence="7">
    <location>
        <begin position="144"/>
        <end position="162"/>
    </location>
</feature>
<evidence type="ECO:0000256" key="8">
    <source>
        <dbReference type="SAM" id="SignalP"/>
    </source>
</evidence>
<keyword evidence="2 7" id="KW-0812">Transmembrane</keyword>
<dbReference type="Pfam" id="PF09430">
    <property type="entry name" value="EMC7_beta-sandw"/>
    <property type="match status" value="1"/>
</dbReference>
<feature type="signal peptide" evidence="8">
    <location>
        <begin position="1"/>
        <end position="18"/>
    </location>
</feature>
<dbReference type="OrthoDB" id="27095at2759"/>
<dbReference type="PANTHER" id="PTHR13605:SF4">
    <property type="entry name" value="ER MEMBRANE PROTEIN COMPLEX SUBUNIT 7"/>
    <property type="match status" value="1"/>
</dbReference>
<dbReference type="InterPro" id="IPR039163">
    <property type="entry name" value="EMC7"/>
</dbReference>
<evidence type="ECO:0000256" key="7">
    <source>
        <dbReference type="SAM" id="Phobius"/>
    </source>
</evidence>
<evidence type="ECO:0000256" key="1">
    <source>
        <dbReference type="ARBA" id="ARBA00004167"/>
    </source>
</evidence>
<keyword evidence="5 7" id="KW-0472">Membrane</keyword>
<evidence type="ECO:0000256" key="6">
    <source>
        <dbReference type="SAM" id="MobiDB-lite"/>
    </source>
</evidence>
<evidence type="ECO:0000313" key="10">
    <source>
        <dbReference type="EMBL" id="EIW86556.1"/>
    </source>
</evidence>
<evidence type="ECO:0000256" key="2">
    <source>
        <dbReference type="ARBA" id="ARBA00022692"/>
    </source>
</evidence>
<comment type="subcellular location">
    <subcellularLocation>
        <location evidence="1">Membrane</location>
        <topology evidence="1">Single-pass membrane protein</topology>
    </subcellularLocation>
</comment>
<dbReference type="InterPro" id="IPR019008">
    <property type="entry name" value="Beta_sandwich_EMC7"/>
</dbReference>
<evidence type="ECO:0000256" key="5">
    <source>
        <dbReference type="ARBA" id="ARBA00023136"/>
    </source>
</evidence>